<accession>A0A9W9ZV08</accession>
<proteinExistence type="predicted"/>
<gene>
    <name evidence="2" type="ORF">OS493_038071</name>
</gene>
<feature type="region of interest" description="Disordered" evidence="1">
    <location>
        <begin position="1"/>
        <end position="24"/>
    </location>
</feature>
<sequence length="69" mass="8109">IQRNQSGERNRINSGSDGEGQEKKWKYFTQQSWRTEEEESGNIRSKDYTSTRCCYITQGVELVSMKKKI</sequence>
<evidence type="ECO:0000313" key="3">
    <source>
        <dbReference type="Proteomes" id="UP001163046"/>
    </source>
</evidence>
<dbReference type="Proteomes" id="UP001163046">
    <property type="component" value="Unassembled WGS sequence"/>
</dbReference>
<reference evidence="2" key="1">
    <citation type="submission" date="2023-01" db="EMBL/GenBank/DDBJ databases">
        <title>Genome assembly of the deep-sea coral Lophelia pertusa.</title>
        <authorList>
            <person name="Herrera S."/>
            <person name="Cordes E."/>
        </authorList>
    </citation>
    <scope>NUCLEOTIDE SEQUENCE</scope>
    <source>
        <strain evidence="2">USNM1676648</strain>
        <tissue evidence="2">Polyp</tissue>
    </source>
</reference>
<evidence type="ECO:0000256" key="1">
    <source>
        <dbReference type="SAM" id="MobiDB-lite"/>
    </source>
</evidence>
<dbReference type="EMBL" id="MU825480">
    <property type="protein sequence ID" value="KAJ7388368.1"/>
    <property type="molecule type" value="Genomic_DNA"/>
</dbReference>
<dbReference type="AlphaFoldDB" id="A0A9W9ZV08"/>
<feature type="compositionally biased region" description="Basic and acidic residues" evidence="1">
    <location>
        <begin position="1"/>
        <end position="11"/>
    </location>
</feature>
<comment type="caution">
    <text evidence="2">The sequence shown here is derived from an EMBL/GenBank/DDBJ whole genome shotgun (WGS) entry which is preliminary data.</text>
</comment>
<organism evidence="2 3">
    <name type="scientific">Desmophyllum pertusum</name>
    <dbReference type="NCBI Taxonomy" id="174260"/>
    <lineage>
        <taxon>Eukaryota</taxon>
        <taxon>Metazoa</taxon>
        <taxon>Cnidaria</taxon>
        <taxon>Anthozoa</taxon>
        <taxon>Hexacorallia</taxon>
        <taxon>Scleractinia</taxon>
        <taxon>Caryophylliina</taxon>
        <taxon>Caryophylliidae</taxon>
        <taxon>Desmophyllum</taxon>
    </lineage>
</organism>
<feature type="non-terminal residue" evidence="2">
    <location>
        <position position="1"/>
    </location>
</feature>
<name>A0A9W9ZV08_9CNID</name>
<evidence type="ECO:0000313" key="2">
    <source>
        <dbReference type="EMBL" id="KAJ7388368.1"/>
    </source>
</evidence>
<protein>
    <submittedName>
        <fullName evidence="2">Uncharacterized protein</fullName>
    </submittedName>
</protein>
<keyword evidence="3" id="KW-1185">Reference proteome</keyword>